<dbReference type="SMART" id="SM00086">
    <property type="entry name" value="PAC"/>
    <property type="match status" value="1"/>
</dbReference>
<evidence type="ECO:0000259" key="7">
    <source>
        <dbReference type="PROSITE" id="PS50112"/>
    </source>
</evidence>
<dbReference type="PROSITE" id="PS50113">
    <property type="entry name" value="PAC"/>
    <property type="match status" value="1"/>
</dbReference>
<dbReference type="GO" id="GO:0006355">
    <property type="term" value="P:regulation of DNA-templated transcription"/>
    <property type="evidence" value="ECO:0007669"/>
    <property type="project" value="InterPro"/>
</dbReference>
<feature type="non-terminal residue" evidence="9">
    <location>
        <position position="238"/>
    </location>
</feature>
<proteinExistence type="predicted"/>
<dbReference type="SMART" id="SM00091">
    <property type="entry name" value="PAS"/>
    <property type="match status" value="1"/>
</dbReference>
<evidence type="ECO:0000256" key="2">
    <source>
        <dbReference type="ARBA" id="ARBA00012438"/>
    </source>
</evidence>
<feature type="domain" description="PAS" evidence="7">
    <location>
        <begin position="96"/>
        <end position="166"/>
    </location>
</feature>
<dbReference type="SUPFAM" id="SSF55785">
    <property type="entry name" value="PYP-like sensor domain (PAS domain)"/>
    <property type="match status" value="1"/>
</dbReference>
<dbReference type="Pfam" id="PF00989">
    <property type="entry name" value="PAS"/>
    <property type="match status" value="1"/>
</dbReference>
<dbReference type="GO" id="GO:0004673">
    <property type="term" value="F:protein histidine kinase activity"/>
    <property type="evidence" value="ECO:0007669"/>
    <property type="project" value="UniProtKB-EC"/>
</dbReference>
<dbReference type="PANTHER" id="PTHR43304:SF1">
    <property type="entry name" value="PAC DOMAIN-CONTAINING PROTEIN"/>
    <property type="match status" value="1"/>
</dbReference>
<dbReference type="InterPro" id="IPR052162">
    <property type="entry name" value="Sensor_kinase/Photoreceptor"/>
</dbReference>
<name>A0A3B1BY62_9ZZZZ</name>
<feature type="transmembrane region" description="Helical" evidence="6">
    <location>
        <begin position="25"/>
        <end position="47"/>
    </location>
</feature>
<keyword evidence="3" id="KW-0597">Phosphoprotein</keyword>
<gene>
    <name evidence="9" type="ORF">MNBD_NITROSPINAE03-327</name>
</gene>
<dbReference type="InterPro" id="IPR035965">
    <property type="entry name" value="PAS-like_dom_sf"/>
</dbReference>
<keyword evidence="6" id="KW-0812">Transmembrane</keyword>
<reference evidence="9" key="1">
    <citation type="submission" date="2018-06" db="EMBL/GenBank/DDBJ databases">
        <authorList>
            <person name="Zhirakovskaya E."/>
        </authorList>
    </citation>
    <scope>NUCLEOTIDE SEQUENCE</scope>
</reference>
<evidence type="ECO:0000259" key="8">
    <source>
        <dbReference type="PROSITE" id="PS50113"/>
    </source>
</evidence>
<evidence type="ECO:0000313" key="9">
    <source>
        <dbReference type="EMBL" id="VAX15620.1"/>
    </source>
</evidence>
<keyword evidence="4" id="KW-0808">Transferase</keyword>
<protein>
    <recommendedName>
        <fullName evidence="2">histidine kinase</fullName>
        <ecNumber evidence="2">2.7.13.3</ecNumber>
    </recommendedName>
</protein>
<keyword evidence="5" id="KW-0418">Kinase</keyword>
<accession>A0A3B1BY62</accession>
<organism evidence="9">
    <name type="scientific">hydrothermal vent metagenome</name>
    <dbReference type="NCBI Taxonomy" id="652676"/>
    <lineage>
        <taxon>unclassified sequences</taxon>
        <taxon>metagenomes</taxon>
        <taxon>ecological metagenomes</taxon>
    </lineage>
</organism>
<evidence type="ECO:0000256" key="3">
    <source>
        <dbReference type="ARBA" id="ARBA00022553"/>
    </source>
</evidence>
<dbReference type="NCBIfam" id="TIGR00229">
    <property type="entry name" value="sensory_box"/>
    <property type="match status" value="1"/>
</dbReference>
<dbReference type="AlphaFoldDB" id="A0A3B1BY62"/>
<feature type="domain" description="PAC" evidence="8">
    <location>
        <begin position="170"/>
        <end position="222"/>
    </location>
</feature>
<dbReference type="InterPro" id="IPR000700">
    <property type="entry name" value="PAS-assoc_C"/>
</dbReference>
<comment type="catalytic activity">
    <reaction evidence="1">
        <text>ATP + protein L-histidine = ADP + protein N-phospho-L-histidine.</text>
        <dbReference type="EC" id="2.7.13.3"/>
    </reaction>
</comment>
<evidence type="ECO:0000256" key="4">
    <source>
        <dbReference type="ARBA" id="ARBA00022679"/>
    </source>
</evidence>
<sequence length="238" mass="26887">MNPGKTGNSEPQNKKEAAVHSPFRLMLICVGAIFAGEAIIMLLFGLLRPSIPPLWLAVIDPLLLSILVFPALFVLFYKPMKRDLLEMERAKTIIESEHRLKAVVDSAGNWIWETDHEGRYTFSNPVVEKVLGYKPQEVIDRYYHEFTHPDDREEFEKSIVDMVSVRGVIENLTSRKIHKDGHIVICESNGEPIIGEDGELIGYRGAVRDITERKQAEDALRNIATGLPAATGEEFFDK</sequence>
<dbReference type="PROSITE" id="PS50112">
    <property type="entry name" value="PAS"/>
    <property type="match status" value="1"/>
</dbReference>
<evidence type="ECO:0000256" key="1">
    <source>
        <dbReference type="ARBA" id="ARBA00000085"/>
    </source>
</evidence>
<dbReference type="Gene3D" id="3.30.450.20">
    <property type="entry name" value="PAS domain"/>
    <property type="match status" value="1"/>
</dbReference>
<feature type="transmembrane region" description="Helical" evidence="6">
    <location>
        <begin position="53"/>
        <end position="77"/>
    </location>
</feature>
<dbReference type="InterPro" id="IPR000014">
    <property type="entry name" value="PAS"/>
</dbReference>
<dbReference type="InterPro" id="IPR013767">
    <property type="entry name" value="PAS_fold"/>
</dbReference>
<keyword evidence="6" id="KW-1133">Transmembrane helix</keyword>
<keyword evidence="6" id="KW-0472">Membrane</keyword>
<dbReference type="EMBL" id="UOGB01000026">
    <property type="protein sequence ID" value="VAX15620.1"/>
    <property type="molecule type" value="Genomic_DNA"/>
</dbReference>
<dbReference type="InterPro" id="IPR001610">
    <property type="entry name" value="PAC"/>
</dbReference>
<dbReference type="CDD" id="cd00130">
    <property type="entry name" value="PAS"/>
    <property type="match status" value="1"/>
</dbReference>
<evidence type="ECO:0000256" key="5">
    <source>
        <dbReference type="ARBA" id="ARBA00022777"/>
    </source>
</evidence>
<evidence type="ECO:0000256" key="6">
    <source>
        <dbReference type="SAM" id="Phobius"/>
    </source>
</evidence>
<dbReference type="EC" id="2.7.13.3" evidence="2"/>
<dbReference type="PANTHER" id="PTHR43304">
    <property type="entry name" value="PHYTOCHROME-LIKE PROTEIN CPH1"/>
    <property type="match status" value="1"/>
</dbReference>